<dbReference type="OrthoDB" id="347314at2759"/>
<dbReference type="InterPro" id="IPR000884">
    <property type="entry name" value="TSP1_rpt"/>
</dbReference>
<dbReference type="Gene3D" id="2.20.100.10">
    <property type="entry name" value="Thrombospondin type-1 (TSP1) repeat"/>
    <property type="match status" value="1"/>
</dbReference>
<accession>A0A8S3TZP8</accession>
<gene>
    <name evidence="2" type="ORF">MEDL_51467</name>
</gene>
<name>A0A8S3TZP8_MYTED</name>
<evidence type="ECO:0000256" key="1">
    <source>
        <dbReference type="SAM" id="Coils"/>
    </source>
</evidence>
<dbReference type="InterPro" id="IPR036383">
    <property type="entry name" value="TSP1_rpt_sf"/>
</dbReference>
<protein>
    <submittedName>
        <fullName evidence="2">WIF1</fullName>
    </submittedName>
</protein>
<feature type="coiled-coil region" evidence="1">
    <location>
        <begin position="282"/>
        <end position="375"/>
    </location>
</feature>
<keyword evidence="3" id="KW-1185">Reference proteome</keyword>
<dbReference type="AlphaFoldDB" id="A0A8S3TZP8"/>
<dbReference type="PROSITE" id="PS50092">
    <property type="entry name" value="TSP1"/>
    <property type="match status" value="1"/>
</dbReference>
<dbReference type="SMART" id="SM00209">
    <property type="entry name" value="TSP1"/>
    <property type="match status" value="2"/>
</dbReference>
<sequence length="401" mass="45031">MSSWLQWSNCTSSCGGGTSRRFKSLCCDTTYIKSIQKCATDCNITTKDYVENKVCGQTCVNGVFRQNKCQCPQRFTGKCCESEITTLPGIHNGLTTPHHSSTITAKSCKQGCKFGDCNAGKCSCMTLFKGSTCNKLSSAVFRCGNGIKQCQLSQWGQWSNCTSPCGGGISMRYKHMCCNKTYSSFEKCVKDCNITTTDYSEMKICGKTCVNGVFRQNKCQCPNRFTGKCCETGSSVTKTSIVPSIKTDHSLIKLTLSGENFSKRGPGFWKFNSGLLTDKNYVDIVKNTLSECNNKYHNLENKNLKWDTIKSEIRGATVKYSKYKNMKLRERESNLKKRQDEIQKTLSCTYLDKDINNLLVELDTVKEDLEQIVNNQTRGLLYDHTPSTVKAMKEIQNISYH</sequence>
<dbReference type="EMBL" id="CAJPWZ010002502">
    <property type="protein sequence ID" value="CAG2239100.1"/>
    <property type="molecule type" value="Genomic_DNA"/>
</dbReference>
<dbReference type="Pfam" id="PF00090">
    <property type="entry name" value="TSP_1"/>
    <property type="match status" value="1"/>
</dbReference>
<evidence type="ECO:0000313" key="2">
    <source>
        <dbReference type="EMBL" id="CAG2239100.1"/>
    </source>
</evidence>
<organism evidence="2 3">
    <name type="scientific">Mytilus edulis</name>
    <name type="common">Blue mussel</name>
    <dbReference type="NCBI Taxonomy" id="6550"/>
    <lineage>
        <taxon>Eukaryota</taxon>
        <taxon>Metazoa</taxon>
        <taxon>Spiralia</taxon>
        <taxon>Lophotrochozoa</taxon>
        <taxon>Mollusca</taxon>
        <taxon>Bivalvia</taxon>
        <taxon>Autobranchia</taxon>
        <taxon>Pteriomorphia</taxon>
        <taxon>Mytilida</taxon>
        <taxon>Mytiloidea</taxon>
        <taxon>Mytilidae</taxon>
        <taxon>Mytilinae</taxon>
        <taxon>Mytilus</taxon>
    </lineage>
</organism>
<proteinExistence type="predicted"/>
<reference evidence="2" key="1">
    <citation type="submission" date="2021-03" db="EMBL/GenBank/DDBJ databases">
        <authorList>
            <person name="Bekaert M."/>
        </authorList>
    </citation>
    <scope>NUCLEOTIDE SEQUENCE</scope>
</reference>
<dbReference type="Proteomes" id="UP000683360">
    <property type="component" value="Unassembled WGS sequence"/>
</dbReference>
<dbReference type="SUPFAM" id="SSF82895">
    <property type="entry name" value="TSP-1 type 1 repeat"/>
    <property type="match status" value="1"/>
</dbReference>
<evidence type="ECO:0000313" key="3">
    <source>
        <dbReference type="Proteomes" id="UP000683360"/>
    </source>
</evidence>
<keyword evidence="1" id="KW-0175">Coiled coil</keyword>
<comment type="caution">
    <text evidence="2">The sequence shown here is derived from an EMBL/GenBank/DDBJ whole genome shotgun (WGS) entry which is preliminary data.</text>
</comment>